<evidence type="ECO:0000313" key="2">
    <source>
        <dbReference type="EMBL" id="KAG7475651.1"/>
    </source>
</evidence>
<feature type="signal peptide" evidence="1">
    <location>
        <begin position="1"/>
        <end position="21"/>
    </location>
</feature>
<name>A0AAV6PS94_SOLSE</name>
<accession>A0AAV6PS94</accession>
<keyword evidence="1" id="KW-0732">Signal</keyword>
<proteinExistence type="predicted"/>
<gene>
    <name evidence="2" type="ORF">JOB18_034980</name>
</gene>
<sequence length="152" mass="16590">MFSFRSLVCVVALTLSVSVDASSGGNNSPQSHSFDLAGSDLTRLYNSPVFQADRMKRPLDGLSSWMGPISHSGVRVTLQDGSQYLVHKGDGYGVSSQTVVTSARHMSPNWESVASRNFEGSKKVYDFVREGGSDYSLLFNNCHLGSRRMMGQ</sequence>
<evidence type="ECO:0000313" key="3">
    <source>
        <dbReference type="Proteomes" id="UP000693946"/>
    </source>
</evidence>
<organism evidence="2 3">
    <name type="scientific">Solea senegalensis</name>
    <name type="common">Senegalese sole</name>
    <dbReference type="NCBI Taxonomy" id="28829"/>
    <lineage>
        <taxon>Eukaryota</taxon>
        <taxon>Metazoa</taxon>
        <taxon>Chordata</taxon>
        <taxon>Craniata</taxon>
        <taxon>Vertebrata</taxon>
        <taxon>Euteleostomi</taxon>
        <taxon>Actinopterygii</taxon>
        <taxon>Neopterygii</taxon>
        <taxon>Teleostei</taxon>
        <taxon>Neoteleostei</taxon>
        <taxon>Acanthomorphata</taxon>
        <taxon>Carangaria</taxon>
        <taxon>Pleuronectiformes</taxon>
        <taxon>Pleuronectoidei</taxon>
        <taxon>Soleidae</taxon>
        <taxon>Solea</taxon>
    </lineage>
</organism>
<comment type="caution">
    <text evidence="2">The sequence shown here is derived from an EMBL/GenBank/DDBJ whole genome shotgun (WGS) entry which is preliminary data.</text>
</comment>
<keyword evidence="3" id="KW-1185">Reference proteome</keyword>
<dbReference type="Proteomes" id="UP000693946">
    <property type="component" value="Linkage Group LG9"/>
</dbReference>
<protein>
    <submittedName>
        <fullName evidence="2">Uncharacterized protein</fullName>
    </submittedName>
</protein>
<dbReference type="AlphaFoldDB" id="A0AAV6PS94"/>
<evidence type="ECO:0000256" key="1">
    <source>
        <dbReference type="SAM" id="SignalP"/>
    </source>
</evidence>
<feature type="chain" id="PRO_5043361165" evidence="1">
    <location>
        <begin position="22"/>
        <end position="152"/>
    </location>
</feature>
<reference evidence="2 3" key="1">
    <citation type="journal article" date="2021" name="Sci. Rep.">
        <title>Chromosome anchoring in Senegalese sole (Solea senegalensis) reveals sex-associated markers and genome rearrangements in flatfish.</title>
        <authorList>
            <person name="Guerrero-Cozar I."/>
            <person name="Gomez-Garrido J."/>
            <person name="Berbel C."/>
            <person name="Martinez-Blanch J.F."/>
            <person name="Alioto T."/>
            <person name="Claros M.G."/>
            <person name="Gagnaire P.A."/>
            <person name="Manchado M."/>
        </authorList>
    </citation>
    <scope>NUCLEOTIDE SEQUENCE [LARGE SCALE GENOMIC DNA]</scope>
    <source>
        <strain evidence="2">Sse05_10M</strain>
    </source>
</reference>
<dbReference type="EMBL" id="JAGKHQ010000021">
    <property type="protein sequence ID" value="KAG7475651.1"/>
    <property type="molecule type" value="Genomic_DNA"/>
</dbReference>